<dbReference type="KEGG" id="sace:GIY23_07210"/>
<accession>A0A5Q3Q828</accession>
<dbReference type="Gene3D" id="1.10.10.10">
    <property type="entry name" value="Winged helix-like DNA-binding domain superfamily/Winged helix DNA-binding domain"/>
    <property type="match status" value="1"/>
</dbReference>
<dbReference type="InterPro" id="IPR050707">
    <property type="entry name" value="HTH_MetabolicPath_Reg"/>
</dbReference>
<dbReference type="GO" id="GO:0003700">
    <property type="term" value="F:DNA-binding transcription factor activity"/>
    <property type="evidence" value="ECO:0007669"/>
    <property type="project" value="TreeGrafter"/>
</dbReference>
<evidence type="ECO:0000259" key="5">
    <source>
        <dbReference type="PROSITE" id="PS51078"/>
    </source>
</evidence>
<keyword evidence="2" id="KW-0238">DNA-binding</keyword>
<dbReference type="Pfam" id="PF01614">
    <property type="entry name" value="IclR_C"/>
    <property type="match status" value="1"/>
</dbReference>
<keyword evidence="1" id="KW-0805">Transcription regulation</keyword>
<dbReference type="InterPro" id="IPR005471">
    <property type="entry name" value="Tscrpt_reg_IclR_N"/>
</dbReference>
<dbReference type="InterPro" id="IPR014757">
    <property type="entry name" value="Tscrpt_reg_IclR_C"/>
</dbReference>
<dbReference type="Proteomes" id="UP000371041">
    <property type="component" value="Chromosome"/>
</dbReference>
<dbReference type="PROSITE" id="PS51078">
    <property type="entry name" value="ICLR_ED"/>
    <property type="match status" value="1"/>
</dbReference>
<dbReference type="PANTHER" id="PTHR30136">
    <property type="entry name" value="HELIX-TURN-HELIX TRANSCRIPTIONAL REGULATOR, ICLR FAMILY"/>
    <property type="match status" value="1"/>
</dbReference>
<dbReference type="PANTHER" id="PTHR30136:SF24">
    <property type="entry name" value="HTH-TYPE TRANSCRIPTIONAL REPRESSOR ALLR"/>
    <property type="match status" value="1"/>
</dbReference>
<gene>
    <name evidence="6" type="ORF">GIY23_07210</name>
</gene>
<dbReference type="InterPro" id="IPR036388">
    <property type="entry name" value="WH-like_DNA-bd_sf"/>
</dbReference>
<feature type="domain" description="IclR-ED" evidence="5">
    <location>
        <begin position="122"/>
        <end position="278"/>
    </location>
</feature>
<keyword evidence="7" id="KW-1185">Reference proteome</keyword>
<dbReference type="PROSITE" id="PS51077">
    <property type="entry name" value="HTH_ICLR"/>
    <property type="match status" value="1"/>
</dbReference>
<dbReference type="Pfam" id="PF09339">
    <property type="entry name" value="HTH_IclR"/>
    <property type="match status" value="1"/>
</dbReference>
<evidence type="ECO:0000259" key="4">
    <source>
        <dbReference type="PROSITE" id="PS51077"/>
    </source>
</evidence>
<evidence type="ECO:0000256" key="3">
    <source>
        <dbReference type="ARBA" id="ARBA00023163"/>
    </source>
</evidence>
<reference evidence="7" key="1">
    <citation type="submission" date="2019-11" db="EMBL/GenBank/DDBJ databases">
        <title>The complete genome sequence of Saccharopolyspora sp. E2A.</title>
        <authorList>
            <person name="Zhang G."/>
        </authorList>
    </citation>
    <scope>NUCLEOTIDE SEQUENCE [LARGE SCALE GENOMIC DNA]</scope>
    <source>
        <strain evidence="7">E2A</strain>
    </source>
</reference>
<dbReference type="SMART" id="SM00346">
    <property type="entry name" value="HTH_ICLR"/>
    <property type="match status" value="1"/>
</dbReference>
<feature type="domain" description="HTH iclR-type" evidence="4">
    <location>
        <begin position="60"/>
        <end position="121"/>
    </location>
</feature>
<dbReference type="SUPFAM" id="SSF55781">
    <property type="entry name" value="GAF domain-like"/>
    <property type="match status" value="1"/>
</dbReference>
<dbReference type="Gene3D" id="3.30.450.40">
    <property type="match status" value="2"/>
</dbReference>
<sequence length="278" mass="29233">MPPRTSRAAPGRCAARPRGARTRLPYVPPRATFALSVPLSHPEETRVTQGTSGVNARAYSKTLGNGLLVLELLRHHRQGLGINAIATELGLHRTVVYRLIGTLRAHNLVTVGADGHHRVGLGLLELATAVRADLRRAAEPHLTRLAEHVAATAFLAVADQDDAVSACVVEPGNARLHVGYRLGIRHPLTVSAAGLAILAGRPAVEGERTEVTRARTRGYATTTAELEPGAWGLATRLPNASGHAGASIGVVALSQLDATTIAPTLREIAATIAEEVDT</sequence>
<keyword evidence="3" id="KW-0804">Transcription</keyword>
<evidence type="ECO:0000313" key="6">
    <source>
        <dbReference type="EMBL" id="QGK69344.1"/>
    </source>
</evidence>
<dbReference type="InterPro" id="IPR036390">
    <property type="entry name" value="WH_DNA-bd_sf"/>
</dbReference>
<dbReference type="AlphaFoldDB" id="A0A5Q3Q828"/>
<proteinExistence type="predicted"/>
<organism evidence="6 7">
    <name type="scientific">Allosaccharopolyspora coralli</name>
    <dbReference type="NCBI Taxonomy" id="2665642"/>
    <lineage>
        <taxon>Bacteria</taxon>
        <taxon>Bacillati</taxon>
        <taxon>Actinomycetota</taxon>
        <taxon>Actinomycetes</taxon>
        <taxon>Pseudonocardiales</taxon>
        <taxon>Pseudonocardiaceae</taxon>
        <taxon>Allosaccharopolyspora</taxon>
    </lineage>
</organism>
<evidence type="ECO:0000256" key="1">
    <source>
        <dbReference type="ARBA" id="ARBA00023015"/>
    </source>
</evidence>
<dbReference type="EMBL" id="CP045929">
    <property type="protein sequence ID" value="QGK69344.1"/>
    <property type="molecule type" value="Genomic_DNA"/>
</dbReference>
<dbReference type="GO" id="GO:0045892">
    <property type="term" value="P:negative regulation of DNA-templated transcription"/>
    <property type="evidence" value="ECO:0007669"/>
    <property type="project" value="TreeGrafter"/>
</dbReference>
<evidence type="ECO:0000313" key="7">
    <source>
        <dbReference type="Proteomes" id="UP000371041"/>
    </source>
</evidence>
<evidence type="ECO:0000256" key="2">
    <source>
        <dbReference type="ARBA" id="ARBA00023125"/>
    </source>
</evidence>
<dbReference type="InterPro" id="IPR029016">
    <property type="entry name" value="GAF-like_dom_sf"/>
</dbReference>
<dbReference type="SUPFAM" id="SSF46785">
    <property type="entry name" value="Winged helix' DNA-binding domain"/>
    <property type="match status" value="1"/>
</dbReference>
<protein>
    <submittedName>
        <fullName evidence="6">Helix-turn-helix domain-containing protein</fullName>
    </submittedName>
</protein>
<dbReference type="GO" id="GO:0003677">
    <property type="term" value="F:DNA binding"/>
    <property type="evidence" value="ECO:0007669"/>
    <property type="project" value="UniProtKB-KW"/>
</dbReference>
<name>A0A5Q3Q828_9PSEU</name>